<feature type="compositionally biased region" description="Basic and acidic residues" evidence="1">
    <location>
        <begin position="30"/>
        <end position="39"/>
    </location>
</feature>
<name>A0A3L8PMD4_9ACTN</name>
<reference evidence="2 3" key="1">
    <citation type="submission" date="2018-10" db="EMBL/GenBank/DDBJ databases">
        <title>Aeromicrobium sp. 9W16Y-2 whole genome shotgun sequence.</title>
        <authorList>
            <person name="Li F."/>
        </authorList>
    </citation>
    <scope>NUCLEOTIDE SEQUENCE [LARGE SCALE GENOMIC DNA]</scope>
    <source>
        <strain evidence="2 3">9W16Y-2</strain>
    </source>
</reference>
<proteinExistence type="predicted"/>
<organism evidence="2 3">
    <name type="scientific">Aeromicrobium phragmitis</name>
    <dbReference type="NCBI Taxonomy" id="2478914"/>
    <lineage>
        <taxon>Bacteria</taxon>
        <taxon>Bacillati</taxon>
        <taxon>Actinomycetota</taxon>
        <taxon>Actinomycetes</taxon>
        <taxon>Propionibacteriales</taxon>
        <taxon>Nocardioidaceae</taxon>
        <taxon>Aeromicrobium</taxon>
    </lineage>
</organism>
<feature type="compositionally biased region" description="Low complexity" evidence="1">
    <location>
        <begin position="1"/>
        <end position="10"/>
    </location>
</feature>
<accession>A0A3L8PMD4</accession>
<sequence length="101" mass="11506">MLHRAAGARSSRPRPRWTNRLPATRRARRHEGCRNRDGGSRPLPPRRRPRPGSARRARRSAVPAATDRCGGTWRKQALDNPTCKVATLHPATPRPPRRRVR</sequence>
<feature type="compositionally biased region" description="Basic residues" evidence="1">
    <location>
        <begin position="11"/>
        <end position="29"/>
    </location>
</feature>
<dbReference type="Proteomes" id="UP000282515">
    <property type="component" value="Unassembled WGS sequence"/>
</dbReference>
<evidence type="ECO:0000256" key="1">
    <source>
        <dbReference type="SAM" id="MobiDB-lite"/>
    </source>
</evidence>
<feature type="region of interest" description="Disordered" evidence="1">
    <location>
        <begin position="1"/>
        <end position="101"/>
    </location>
</feature>
<keyword evidence="3" id="KW-1185">Reference proteome</keyword>
<gene>
    <name evidence="2" type="ORF">D9V41_04645</name>
</gene>
<evidence type="ECO:0000313" key="2">
    <source>
        <dbReference type="EMBL" id="RLV56384.1"/>
    </source>
</evidence>
<comment type="caution">
    <text evidence="2">The sequence shown here is derived from an EMBL/GenBank/DDBJ whole genome shotgun (WGS) entry which is preliminary data.</text>
</comment>
<dbReference type="EMBL" id="RDBF01000003">
    <property type="protein sequence ID" value="RLV56384.1"/>
    <property type="molecule type" value="Genomic_DNA"/>
</dbReference>
<feature type="compositionally biased region" description="Basic residues" evidence="1">
    <location>
        <begin position="44"/>
        <end position="59"/>
    </location>
</feature>
<protein>
    <submittedName>
        <fullName evidence="2">Uncharacterized protein</fullName>
    </submittedName>
</protein>
<dbReference type="AlphaFoldDB" id="A0A3L8PMD4"/>
<evidence type="ECO:0000313" key="3">
    <source>
        <dbReference type="Proteomes" id="UP000282515"/>
    </source>
</evidence>